<feature type="non-terminal residue" evidence="3">
    <location>
        <position position="1"/>
    </location>
</feature>
<protein>
    <recommendedName>
        <fullName evidence="2">Cas12f1-like TNB domain-containing protein</fullName>
    </recommendedName>
</protein>
<dbReference type="GO" id="GO:0003677">
    <property type="term" value="F:DNA binding"/>
    <property type="evidence" value="ECO:0007669"/>
    <property type="project" value="UniProtKB-KW"/>
</dbReference>
<dbReference type="EMBL" id="BARS01023610">
    <property type="protein sequence ID" value="GAG13025.1"/>
    <property type="molecule type" value="Genomic_DNA"/>
</dbReference>
<dbReference type="NCBIfam" id="TIGR01766">
    <property type="entry name" value="IS200/IS605 family accessory protein TnpB-like domain"/>
    <property type="match status" value="1"/>
</dbReference>
<dbReference type="PANTHER" id="PTHR30405">
    <property type="entry name" value="TRANSPOSASE"/>
    <property type="match status" value="1"/>
</dbReference>
<keyword evidence="1" id="KW-0238">DNA-binding</keyword>
<reference evidence="3" key="1">
    <citation type="journal article" date="2014" name="Front. Microbiol.">
        <title>High frequency of phylogenetically diverse reductive dehalogenase-homologous genes in deep subseafloor sedimentary metagenomes.</title>
        <authorList>
            <person name="Kawai M."/>
            <person name="Futagami T."/>
            <person name="Toyoda A."/>
            <person name="Takaki Y."/>
            <person name="Nishi S."/>
            <person name="Hori S."/>
            <person name="Arai W."/>
            <person name="Tsubouchi T."/>
            <person name="Morono Y."/>
            <person name="Uchiyama I."/>
            <person name="Ito T."/>
            <person name="Fujiyama A."/>
            <person name="Inagaki F."/>
            <person name="Takami H."/>
        </authorList>
    </citation>
    <scope>NUCLEOTIDE SEQUENCE</scope>
    <source>
        <strain evidence="3">Expedition CK06-06</strain>
    </source>
</reference>
<dbReference type="Pfam" id="PF07282">
    <property type="entry name" value="Cas12f1-like_TNB"/>
    <property type="match status" value="1"/>
</dbReference>
<proteinExistence type="predicted"/>
<evidence type="ECO:0000256" key="1">
    <source>
        <dbReference type="ARBA" id="ARBA00023125"/>
    </source>
</evidence>
<dbReference type="NCBIfam" id="NF040570">
    <property type="entry name" value="guided_TnpB"/>
    <property type="match status" value="1"/>
</dbReference>
<evidence type="ECO:0000313" key="3">
    <source>
        <dbReference type="EMBL" id="GAG13025.1"/>
    </source>
</evidence>
<gene>
    <name evidence="3" type="ORF">S01H1_37578</name>
</gene>
<dbReference type="InterPro" id="IPR051399">
    <property type="entry name" value="RNA-guided_DNA_endo/Transpos"/>
</dbReference>
<dbReference type="AlphaFoldDB" id="X0V4L2"/>
<feature type="domain" description="Cas12f1-like TNB" evidence="2">
    <location>
        <begin position="112"/>
        <end position="177"/>
    </location>
</feature>
<accession>X0V4L2</accession>
<name>X0V4L2_9ZZZZ</name>
<evidence type="ECO:0000259" key="2">
    <source>
        <dbReference type="Pfam" id="PF07282"/>
    </source>
</evidence>
<comment type="caution">
    <text evidence="3">The sequence shown here is derived from an EMBL/GenBank/DDBJ whole genome shotgun (WGS) entry which is preliminary data.</text>
</comment>
<sequence length="195" mass="22652">EIKEKSAGKEIAVDLGIIRPIYTNLGKTFGNGRYIKNKKLIFQKQRSKQQSENKKISIKQSRWIKDYNHKLSKQLIDYCLSENIDVLILEDLKGHNLSNRKYRKYRKYSWSFKQLLNFISYKAESQGIKVISVNPAYSSQRCSKCGSRSKEYRKSQSLFECDCGCRINADYNAAINLLSFSRYQRLPVNLAIDAA</sequence>
<dbReference type="PANTHER" id="PTHR30405:SF26">
    <property type="entry name" value="TRANSPOSASE, PROBABLY IS605-TNPB FAMILY"/>
    <property type="match status" value="1"/>
</dbReference>
<dbReference type="InterPro" id="IPR010095">
    <property type="entry name" value="Cas12f1-like_TNB"/>
</dbReference>
<organism evidence="3">
    <name type="scientific">marine sediment metagenome</name>
    <dbReference type="NCBI Taxonomy" id="412755"/>
    <lineage>
        <taxon>unclassified sequences</taxon>
        <taxon>metagenomes</taxon>
        <taxon>ecological metagenomes</taxon>
    </lineage>
</organism>